<dbReference type="EMBL" id="RAYQ01000003">
    <property type="protein sequence ID" value="RKI93203.1"/>
    <property type="molecule type" value="Genomic_DNA"/>
</dbReference>
<dbReference type="PROSITE" id="PS00550">
    <property type="entry name" value="HEMERYTHRINS"/>
    <property type="match status" value="1"/>
</dbReference>
<dbReference type="Proteomes" id="UP000280696">
    <property type="component" value="Unassembled WGS sequence"/>
</dbReference>
<evidence type="ECO:0000313" key="6">
    <source>
        <dbReference type="Proteomes" id="UP000280696"/>
    </source>
</evidence>
<evidence type="ECO:0000313" key="5">
    <source>
        <dbReference type="EMBL" id="RKI93203.1"/>
    </source>
</evidence>
<evidence type="ECO:0000256" key="1">
    <source>
        <dbReference type="ARBA" id="ARBA00010587"/>
    </source>
</evidence>
<dbReference type="GO" id="GO:0046872">
    <property type="term" value="F:metal ion binding"/>
    <property type="evidence" value="ECO:0007669"/>
    <property type="project" value="UniProtKB-KW"/>
</dbReference>
<dbReference type="InterPro" id="IPR035938">
    <property type="entry name" value="Hemerythrin-like_sf"/>
</dbReference>
<proteinExistence type="inferred from homology"/>
<evidence type="ECO:0000256" key="2">
    <source>
        <dbReference type="ARBA" id="ARBA00022723"/>
    </source>
</evidence>
<keyword evidence="6" id="KW-1185">Reference proteome</keyword>
<evidence type="ECO:0000259" key="4">
    <source>
        <dbReference type="Pfam" id="PF01814"/>
    </source>
</evidence>
<dbReference type="NCBIfam" id="NF033749">
    <property type="entry name" value="bact_hemeryth"/>
    <property type="match status" value="1"/>
</dbReference>
<dbReference type="PANTHER" id="PTHR37164:SF1">
    <property type="entry name" value="BACTERIOHEMERYTHRIN"/>
    <property type="match status" value="1"/>
</dbReference>
<organism evidence="5 6">
    <name type="scientific">Parablautia intestinalis</name>
    <dbReference type="NCBI Taxonomy" id="2320100"/>
    <lineage>
        <taxon>Bacteria</taxon>
        <taxon>Bacillati</taxon>
        <taxon>Bacillota</taxon>
        <taxon>Clostridia</taxon>
        <taxon>Lachnospirales</taxon>
        <taxon>Lachnospiraceae</taxon>
        <taxon>Parablautia</taxon>
    </lineage>
</organism>
<evidence type="ECO:0000256" key="3">
    <source>
        <dbReference type="ARBA" id="ARBA00023004"/>
    </source>
</evidence>
<name>A0A3A9B089_9FIRM</name>
<dbReference type="InterPro" id="IPR012312">
    <property type="entry name" value="Hemerythrin-like"/>
</dbReference>
<dbReference type="Gene3D" id="1.20.120.50">
    <property type="entry name" value="Hemerythrin-like"/>
    <property type="match status" value="1"/>
</dbReference>
<dbReference type="OrthoDB" id="1706569at2"/>
<gene>
    <name evidence="5" type="ORF">D7V94_04285</name>
</gene>
<dbReference type="InterPro" id="IPR050669">
    <property type="entry name" value="Hemerythrin"/>
</dbReference>
<dbReference type="NCBIfam" id="TIGR02481">
    <property type="entry name" value="hemeryth_dom"/>
    <property type="match status" value="1"/>
</dbReference>
<accession>A0A3A9B089</accession>
<feature type="domain" description="Hemerythrin-like" evidence="4">
    <location>
        <begin position="43"/>
        <end position="158"/>
    </location>
</feature>
<dbReference type="InterPro" id="IPR016131">
    <property type="entry name" value="Haemerythrin_Fe_BS"/>
</dbReference>
<dbReference type="PANTHER" id="PTHR37164">
    <property type="entry name" value="BACTERIOHEMERYTHRIN"/>
    <property type="match status" value="1"/>
</dbReference>
<dbReference type="SUPFAM" id="SSF47188">
    <property type="entry name" value="Hemerythrin-like"/>
    <property type="match status" value="1"/>
</dbReference>
<dbReference type="InterPro" id="IPR012827">
    <property type="entry name" value="Hemerythrin_metal-bd"/>
</dbReference>
<dbReference type="CDD" id="cd12107">
    <property type="entry name" value="Hemerythrin"/>
    <property type="match status" value="1"/>
</dbReference>
<dbReference type="Pfam" id="PF01814">
    <property type="entry name" value="Hemerythrin"/>
    <property type="match status" value="1"/>
</dbReference>
<dbReference type="AlphaFoldDB" id="A0A3A9B089"/>
<comment type="caution">
    <text evidence="5">The sequence shown here is derived from an EMBL/GenBank/DDBJ whole genome shotgun (WGS) entry which is preliminary data.</text>
</comment>
<keyword evidence="3" id="KW-0408">Iron</keyword>
<keyword evidence="2" id="KW-0479">Metal-binding</keyword>
<reference evidence="5 6" key="1">
    <citation type="submission" date="2018-09" db="EMBL/GenBank/DDBJ databases">
        <title>Murine metabolic-syndrome-specific gut microbial biobank.</title>
        <authorList>
            <person name="Liu C."/>
        </authorList>
    </citation>
    <scope>NUCLEOTIDE SEQUENCE [LARGE SCALE GENOMIC DNA]</scope>
    <source>
        <strain evidence="5 6">0.1xD8-82</strain>
    </source>
</reference>
<comment type="similarity">
    <text evidence="1">Belongs to the hemerythrin family.</text>
</comment>
<protein>
    <recommendedName>
        <fullName evidence="4">Hemerythrin-like domain-containing protein</fullName>
    </recommendedName>
</protein>
<sequence length="323" mass="37058">MSAKLPKSACFAIIDLIHAYVNVAKERAKMTNELIWNNDFNIGVDVIDNAHQKLFSIVQRIMKLVDENKNQQLACAEGIKFFKNYTAQHFSEEEAYMRSINYPGYAMHKKLHDNLRDKTLPTLEQNLKDTDYSTESIERFLGICIGWLTGHIMIEDKAITGKTVSKWDITQAESVNKALKDAFIQVIWEIFGLKSKIFSEYYGGESFSRTVNYILYYISPEGKPLWVILSMEEKMILETIGKVLGFKVDKINNTILSATKLMAQQILHRIGVYFQLKEGAYSLKKDLLITDDAMKQIFAKRNPQYSLLLHTDAGCLALCIKER</sequence>